<feature type="domain" description="F-box" evidence="1">
    <location>
        <begin position="5"/>
        <end position="54"/>
    </location>
</feature>
<protein>
    <recommendedName>
        <fullName evidence="1">F-box domain-containing protein</fullName>
    </recommendedName>
</protein>
<dbReference type="InterPro" id="IPR032675">
    <property type="entry name" value="LRR_dom_sf"/>
</dbReference>
<dbReference type="OrthoDB" id="2388139at2759"/>
<evidence type="ECO:0000313" key="2">
    <source>
        <dbReference type="EMBL" id="RIA90731.1"/>
    </source>
</evidence>
<proteinExistence type="predicted"/>
<name>A0A397T6I7_9GLOM</name>
<gene>
    <name evidence="2" type="ORF">C1645_823032</name>
</gene>
<organism evidence="2 3">
    <name type="scientific">Glomus cerebriforme</name>
    <dbReference type="NCBI Taxonomy" id="658196"/>
    <lineage>
        <taxon>Eukaryota</taxon>
        <taxon>Fungi</taxon>
        <taxon>Fungi incertae sedis</taxon>
        <taxon>Mucoromycota</taxon>
        <taxon>Glomeromycotina</taxon>
        <taxon>Glomeromycetes</taxon>
        <taxon>Glomerales</taxon>
        <taxon>Glomeraceae</taxon>
        <taxon>Glomus</taxon>
    </lineage>
</organism>
<dbReference type="InterPro" id="IPR001810">
    <property type="entry name" value="F-box_dom"/>
</dbReference>
<dbReference type="AlphaFoldDB" id="A0A397T6I7"/>
<dbReference type="Pfam" id="PF12937">
    <property type="entry name" value="F-box-like"/>
    <property type="match status" value="1"/>
</dbReference>
<evidence type="ECO:0000259" key="1">
    <source>
        <dbReference type="Pfam" id="PF12937"/>
    </source>
</evidence>
<evidence type="ECO:0000313" key="3">
    <source>
        <dbReference type="Proteomes" id="UP000265703"/>
    </source>
</evidence>
<accession>A0A397T6I7</accession>
<dbReference type="EMBL" id="QKYT01000173">
    <property type="protein sequence ID" value="RIA90731.1"/>
    <property type="molecule type" value="Genomic_DNA"/>
</dbReference>
<reference evidence="2 3" key="1">
    <citation type="submission" date="2018-06" db="EMBL/GenBank/DDBJ databases">
        <title>Comparative genomics reveals the genomic features of Rhizophagus irregularis, R. cerebriforme, R. diaphanum and Gigaspora rosea, and their symbiotic lifestyle signature.</title>
        <authorList>
            <person name="Morin E."/>
            <person name="San Clemente H."/>
            <person name="Chen E.C.H."/>
            <person name="De La Providencia I."/>
            <person name="Hainaut M."/>
            <person name="Kuo A."/>
            <person name="Kohler A."/>
            <person name="Murat C."/>
            <person name="Tang N."/>
            <person name="Roy S."/>
            <person name="Loubradou J."/>
            <person name="Henrissat B."/>
            <person name="Grigoriev I.V."/>
            <person name="Corradi N."/>
            <person name="Roux C."/>
            <person name="Martin F.M."/>
        </authorList>
    </citation>
    <scope>NUCLEOTIDE SEQUENCE [LARGE SCALE GENOMIC DNA]</scope>
    <source>
        <strain evidence="2 3">DAOM 227022</strain>
    </source>
</reference>
<dbReference type="SUPFAM" id="SSF52047">
    <property type="entry name" value="RNI-like"/>
    <property type="match status" value="1"/>
</dbReference>
<dbReference type="Gene3D" id="3.80.10.10">
    <property type="entry name" value="Ribonuclease Inhibitor"/>
    <property type="match status" value="1"/>
</dbReference>
<comment type="caution">
    <text evidence="2">The sequence shown here is derived from an EMBL/GenBank/DDBJ whole genome shotgun (WGS) entry which is preliminary data.</text>
</comment>
<sequence length="353" mass="40926">MLISDVLTEIFEYLDDRDEIIGSQKTFRSLYSCLLVNRRWCESAVSILWRSPFHRCHKRGGKILVQTLLNCLNVEEREDLYDDGICLPFNKSDCPIFDYPNFLKNLDYYQMILYVRSWCTSVLNVNSDQYVVATLRSLLRLFAGRSASLSTLTIRSAGLDDDKFSLLASPEIHSLIKPVKHLTISCYFPRDTLLIALAKNCRNLHSIRINNLSSYDEMSIQNAKKLCTLIESQRGLKQIIFSRCKAFINIILPSLSKQKRTLKHIGFHGINFEDCCKWDALKSCTKLEKLDIRDCYNMDFNMISPLFKSHHRNLKDVGIHSCEPFEVNDELEAWAYMINCRRRRRNSSSSSSS</sequence>
<keyword evidence="3" id="KW-1185">Reference proteome</keyword>
<dbReference type="Proteomes" id="UP000265703">
    <property type="component" value="Unassembled WGS sequence"/>
</dbReference>